<dbReference type="InterPro" id="IPR036249">
    <property type="entry name" value="Thioredoxin-like_sf"/>
</dbReference>
<keyword evidence="2" id="KW-1185">Reference proteome</keyword>
<evidence type="ECO:0000313" key="1">
    <source>
        <dbReference type="EMBL" id="ELY36638.1"/>
    </source>
</evidence>
<dbReference type="EMBL" id="AOHW01000049">
    <property type="protein sequence ID" value="ELY36638.1"/>
    <property type="molecule type" value="Genomic_DNA"/>
</dbReference>
<dbReference type="SUPFAM" id="SSF52833">
    <property type="entry name" value="Thioredoxin-like"/>
    <property type="match status" value="1"/>
</dbReference>
<protein>
    <recommendedName>
        <fullName evidence="3">Thioredoxin domain-containing protein</fullName>
    </recommendedName>
</protein>
<dbReference type="eggNOG" id="arCOG06181">
    <property type="taxonomic scope" value="Archaea"/>
</dbReference>
<dbReference type="OrthoDB" id="115386at2157"/>
<evidence type="ECO:0000313" key="2">
    <source>
        <dbReference type="Proteomes" id="UP000011599"/>
    </source>
</evidence>
<dbReference type="AlphaFoldDB" id="L9VK35"/>
<dbReference type="Proteomes" id="UP000011599">
    <property type="component" value="Unassembled WGS sequence"/>
</dbReference>
<proteinExistence type="predicted"/>
<reference evidence="1 2" key="1">
    <citation type="journal article" date="2014" name="PLoS Genet.">
        <title>Phylogenetically driven sequencing of extremely halophilic archaea reveals strategies for static and dynamic osmo-response.</title>
        <authorList>
            <person name="Becker E.A."/>
            <person name="Seitzer P.M."/>
            <person name="Tritt A."/>
            <person name="Larsen D."/>
            <person name="Krusor M."/>
            <person name="Yao A.I."/>
            <person name="Wu D."/>
            <person name="Madern D."/>
            <person name="Eisen J.A."/>
            <person name="Darling A.E."/>
            <person name="Facciotti M.T."/>
        </authorList>
    </citation>
    <scope>NUCLEOTIDE SEQUENCE [LARGE SCALE GENOMIC DNA]</scope>
    <source>
        <strain evidence="1 2">GA33</strain>
    </source>
</reference>
<evidence type="ECO:0008006" key="3">
    <source>
        <dbReference type="Google" id="ProtNLM"/>
    </source>
</evidence>
<accession>L9VK35</accession>
<comment type="caution">
    <text evidence="1">The sequence shown here is derived from an EMBL/GenBank/DDBJ whole genome shotgun (WGS) entry which is preliminary data.</text>
</comment>
<sequence length="193" mass="20842">MTPTGRNALDRRTVLGSIGTGSLAALAGCGDDDDNENDESRVEPEAVDVDDSATWLTTSVTDALTGDEFVIGDFEQPVVIHRFTIGCAVCHSQHHEFDEFDSRTDVDAEIVDLTIDPRVSSDELQSYAAEDGFEWRFGVSSEAMSGSLVSEFGQEMNSSTASPIVVVCPSGETYRFDKIADADELESVIDDVC</sequence>
<dbReference type="PATRIC" id="fig|1114856.3.peg.4272"/>
<dbReference type="Gene3D" id="3.40.30.10">
    <property type="entry name" value="Glutaredoxin"/>
    <property type="match status" value="1"/>
</dbReference>
<dbReference type="RefSeq" id="WP_006092327.1">
    <property type="nucleotide sequence ID" value="NZ_AOHW01000049.1"/>
</dbReference>
<gene>
    <name evidence="1" type="ORF">C496_20695</name>
</gene>
<name>L9VK35_9EURY</name>
<dbReference type="STRING" id="1114856.GCA_000383975_00614"/>
<dbReference type="PROSITE" id="PS51257">
    <property type="entry name" value="PROKAR_LIPOPROTEIN"/>
    <property type="match status" value="1"/>
</dbReference>
<organism evidence="1 2">
    <name type="scientific">Natronorubrum tibetense GA33</name>
    <dbReference type="NCBI Taxonomy" id="1114856"/>
    <lineage>
        <taxon>Archaea</taxon>
        <taxon>Methanobacteriati</taxon>
        <taxon>Methanobacteriota</taxon>
        <taxon>Stenosarchaea group</taxon>
        <taxon>Halobacteria</taxon>
        <taxon>Halobacteriales</taxon>
        <taxon>Natrialbaceae</taxon>
        <taxon>Natronorubrum</taxon>
    </lineage>
</organism>